<accession>A0A6G8Q219</accession>
<evidence type="ECO:0000313" key="9">
    <source>
        <dbReference type="EMBL" id="QIN80367.1"/>
    </source>
</evidence>
<keyword evidence="10" id="KW-1185">Reference proteome</keyword>
<dbReference type="Proteomes" id="UP000502706">
    <property type="component" value="Chromosome"/>
</dbReference>
<keyword evidence="5 9" id="KW-0560">Oxidoreductase</keyword>
<dbReference type="NCBIfam" id="NF006048">
    <property type="entry name" value="PRK08194.1"/>
    <property type="match status" value="1"/>
</dbReference>
<dbReference type="NCBIfam" id="TIGR02089">
    <property type="entry name" value="TTC"/>
    <property type="match status" value="1"/>
</dbReference>
<dbReference type="AlphaFoldDB" id="A0A6G8Q219"/>
<evidence type="ECO:0000256" key="7">
    <source>
        <dbReference type="ARBA" id="ARBA00023211"/>
    </source>
</evidence>
<dbReference type="PANTHER" id="PTHR43275">
    <property type="entry name" value="D-MALATE DEHYDROGENASE [DECARBOXYLATING]"/>
    <property type="match status" value="1"/>
</dbReference>
<dbReference type="InterPro" id="IPR011829">
    <property type="entry name" value="TTC_DH"/>
</dbReference>
<dbReference type="GO" id="GO:0051287">
    <property type="term" value="F:NAD binding"/>
    <property type="evidence" value="ECO:0007669"/>
    <property type="project" value="InterPro"/>
</dbReference>
<dbReference type="GO" id="GO:0046872">
    <property type="term" value="F:metal ion binding"/>
    <property type="evidence" value="ECO:0007669"/>
    <property type="project" value="UniProtKB-KW"/>
</dbReference>
<dbReference type="InterPro" id="IPR050501">
    <property type="entry name" value="ICDH/IPMDH"/>
</dbReference>
<sequence>MAQSRGSNGTTRVAVIAGDGIGPEVISSGVAVMRAAVDPSVGLEFEEFPWGSEYYLEHGRMMPEDAIETLSGFDEIYLGAVGWPTVPDHVSLWGLLLPIRRRFDQYINLRPTRLLRGVEGPLRAADAGALDITVVRENTEGEYSDSGGRIYKGTPHEIAVQESIFTRRGVERVVRYAYELATEKSGRLVGATKSNGISITMPFFDEIFREIGEEYPRVEATLMHADALAARLVLNPERFDVVVGSNLFGDLLSEITAAISGAIGIAPSANLNPEGTYPSLFEPIHGSAPDIAGQGIANPAGAIWAASLLLEHAGHAEAGTRVLDALEGALADGARTRDLGGESSTEEVTQAVLGRLKDAQGA</sequence>
<dbReference type="GO" id="GO:0009027">
    <property type="term" value="F:tartrate dehydrogenase activity"/>
    <property type="evidence" value="ECO:0007669"/>
    <property type="project" value="UniProtKB-EC"/>
</dbReference>
<name>A0A6G8Q219_9ACTN</name>
<proteinExistence type="inferred from homology"/>
<dbReference type="KEGG" id="rmar:GBA65_19665"/>
<evidence type="ECO:0000313" key="10">
    <source>
        <dbReference type="Proteomes" id="UP000502706"/>
    </source>
</evidence>
<evidence type="ECO:0000259" key="8">
    <source>
        <dbReference type="SMART" id="SM01329"/>
    </source>
</evidence>
<reference evidence="9 10" key="1">
    <citation type="submission" date="2019-10" db="EMBL/GenBank/DDBJ databases">
        <title>Rubrobacter sp nov SCSIO 52915 isolated from a deep-sea sediment in the South China Sea.</title>
        <authorList>
            <person name="Chen R.W."/>
        </authorList>
    </citation>
    <scope>NUCLEOTIDE SEQUENCE [LARGE SCALE GENOMIC DNA]</scope>
    <source>
        <strain evidence="9 10">SCSIO 52915</strain>
    </source>
</reference>
<comment type="similarity">
    <text evidence="3">Belongs to the isocitrate and isopropylmalate dehydrogenases family.</text>
</comment>
<keyword evidence="7" id="KW-0464">Manganese</keyword>
<evidence type="ECO:0000256" key="4">
    <source>
        <dbReference type="ARBA" id="ARBA00022723"/>
    </source>
</evidence>
<evidence type="ECO:0000256" key="1">
    <source>
        <dbReference type="ARBA" id="ARBA00001936"/>
    </source>
</evidence>
<dbReference type="PANTHER" id="PTHR43275:SF1">
    <property type="entry name" value="D-MALATE DEHYDROGENASE [DECARBOXYLATING]"/>
    <property type="match status" value="1"/>
</dbReference>
<keyword evidence="6" id="KW-0520">NAD</keyword>
<dbReference type="InterPro" id="IPR024084">
    <property type="entry name" value="IsoPropMal-DH-like_dom"/>
</dbReference>
<protein>
    <submittedName>
        <fullName evidence="9">Tartrate dehydrogenase</fullName>
        <ecNumber evidence="9">1.1.1.93</ecNumber>
    </submittedName>
</protein>
<evidence type="ECO:0000256" key="2">
    <source>
        <dbReference type="ARBA" id="ARBA00001946"/>
    </source>
</evidence>
<dbReference type="Gene3D" id="3.40.718.10">
    <property type="entry name" value="Isopropylmalate Dehydrogenase"/>
    <property type="match status" value="1"/>
</dbReference>
<dbReference type="Pfam" id="PF00180">
    <property type="entry name" value="Iso_dh"/>
    <property type="match status" value="1"/>
</dbReference>
<comment type="cofactor">
    <cofactor evidence="1">
        <name>Mn(2+)</name>
        <dbReference type="ChEBI" id="CHEBI:29035"/>
    </cofactor>
</comment>
<evidence type="ECO:0000256" key="3">
    <source>
        <dbReference type="ARBA" id="ARBA00007769"/>
    </source>
</evidence>
<evidence type="ECO:0000256" key="5">
    <source>
        <dbReference type="ARBA" id="ARBA00023002"/>
    </source>
</evidence>
<gene>
    <name evidence="9" type="ORF">GBA65_19665</name>
</gene>
<keyword evidence="4" id="KW-0479">Metal-binding</keyword>
<dbReference type="RefSeq" id="WP_166398037.1">
    <property type="nucleotide sequence ID" value="NZ_CP045121.1"/>
</dbReference>
<feature type="domain" description="Isopropylmalate dehydrogenase-like" evidence="8">
    <location>
        <begin position="12"/>
        <end position="352"/>
    </location>
</feature>
<dbReference type="EMBL" id="CP045121">
    <property type="protein sequence ID" value="QIN80367.1"/>
    <property type="molecule type" value="Genomic_DNA"/>
</dbReference>
<organism evidence="9 10">
    <name type="scientific">Rubrobacter marinus</name>
    <dbReference type="NCBI Taxonomy" id="2653852"/>
    <lineage>
        <taxon>Bacteria</taxon>
        <taxon>Bacillati</taxon>
        <taxon>Actinomycetota</taxon>
        <taxon>Rubrobacteria</taxon>
        <taxon>Rubrobacterales</taxon>
        <taxon>Rubrobacteraceae</taxon>
        <taxon>Rubrobacter</taxon>
    </lineage>
</organism>
<evidence type="ECO:0000256" key="6">
    <source>
        <dbReference type="ARBA" id="ARBA00023027"/>
    </source>
</evidence>
<comment type="cofactor">
    <cofactor evidence="2">
        <name>Mg(2+)</name>
        <dbReference type="ChEBI" id="CHEBI:18420"/>
    </cofactor>
</comment>
<dbReference type="SMART" id="SM01329">
    <property type="entry name" value="Iso_dh"/>
    <property type="match status" value="1"/>
</dbReference>
<dbReference type="EC" id="1.1.1.93" evidence="9"/>
<dbReference type="SUPFAM" id="SSF53659">
    <property type="entry name" value="Isocitrate/Isopropylmalate dehydrogenase-like"/>
    <property type="match status" value="1"/>
</dbReference>